<comment type="similarity">
    <text evidence="1">Belongs to the ku70 family.</text>
</comment>
<dbReference type="InterPro" id="IPR048055">
    <property type="entry name" value="Cyclin-Q_first_cyclin_box"/>
</dbReference>
<feature type="region of interest" description="Disordered" evidence="7">
    <location>
        <begin position="1"/>
        <end position="23"/>
    </location>
</feature>
<dbReference type="GO" id="GO:0043564">
    <property type="term" value="C:Ku70:Ku80 complex"/>
    <property type="evidence" value="ECO:0007669"/>
    <property type="project" value="TreeGrafter"/>
</dbReference>
<keyword evidence="11" id="KW-1185">Reference proteome</keyword>
<keyword evidence="6" id="KW-0195">Cyclin</keyword>
<dbReference type="Gene3D" id="4.10.970.10">
    <property type="entry name" value="Ku70, bridge and pillars"/>
    <property type="match status" value="1"/>
</dbReference>
<gene>
    <name evidence="10" type="ORF">HW555_000215</name>
</gene>
<feature type="domain" description="Ku" evidence="9">
    <location>
        <begin position="519"/>
        <end position="663"/>
    </location>
</feature>
<evidence type="ECO:0000256" key="2">
    <source>
        <dbReference type="ARBA" id="ARBA00010390"/>
    </source>
</evidence>
<dbReference type="Pfam" id="PF00134">
    <property type="entry name" value="Cyclin_N"/>
    <property type="match status" value="1"/>
</dbReference>
<dbReference type="GO" id="GO:0042162">
    <property type="term" value="F:telomeric DNA binding"/>
    <property type="evidence" value="ECO:0007669"/>
    <property type="project" value="TreeGrafter"/>
</dbReference>
<keyword evidence="4" id="KW-0238">DNA-binding</keyword>
<evidence type="ECO:0000259" key="9">
    <source>
        <dbReference type="SMART" id="SM00559"/>
    </source>
</evidence>
<dbReference type="InterPro" id="IPR013763">
    <property type="entry name" value="Cyclin-like_dom"/>
</dbReference>
<dbReference type="InterPro" id="IPR016194">
    <property type="entry name" value="SPOC-like_C_dom_sf"/>
</dbReference>
<feature type="domain" description="Cyclin-like" evidence="8">
    <location>
        <begin position="72"/>
        <end position="170"/>
    </location>
</feature>
<name>A0A835LCG9_SPOEX</name>
<dbReference type="PANTHER" id="PTHR12604:SF2">
    <property type="entry name" value="X-RAY REPAIR CROSS-COMPLEMENTING PROTEIN 6"/>
    <property type="match status" value="1"/>
</dbReference>
<dbReference type="InterPro" id="IPR006671">
    <property type="entry name" value="Cyclin_N"/>
</dbReference>
<dbReference type="Gene3D" id="2.40.290.10">
    <property type="match status" value="1"/>
</dbReference>
<evidence type="ECO:0000256" key="3">
    <source>
        <dbReference type="ARBA" id="ARBA00019501"/>
    </source>
</evidence>
<dbReference type="AlphaFoldDB" id="A0A835LCG9"/>
<comment type="similarity">
    <text evidence="2">Belongs to the cyclin family. Cyclin-like FAM58 subfamily.</text>
</comment>
<dbReference type="Proteomes" id="UP000648187">
    <property type="component" value="Unassembled WGS sequence"/>
</dbReference>
<dbReference type="SMART" id="SM00385">
    <property type="entry name" value="CYCLIN"/>
    <property type="match status" value="1"/>
</dbReference>
<dbReference type="GO" id="GO:0003690">
    <property type="term" value="F:double-stranded DNA binding"/>
    <property type="evidence" value="ECO:0007669"/>
    <property type="project" value="TreeGrafter"/>
</dbReference>
<protein>
    <recommendedName>
        <fullName evidence="3">Cyclin-Q</fullName>
    </recommendedName>
    <alternativeName>
        <fullName evidence="5">Cyclin-related protein FAM58A</fullName>
    </alternativeName>
</protein>
<dbReference type="InterPro" id="IPR048053">
    <property type="entry name" value="Cyclin-Q_second_cyclin_box"/>
</dbReference>
<proteinExistence type="inferred from homology"/>
<evidence type="ECO:0000256" key="6">
    <source>
        <dbReference type="RuleBase" id="RU000383"/>
    </source>
</evidence>
<dbReference type="Pfam" id="PF02735">
    <property type="entry name" value="Ku"/>
    <property type="match status" value="1"/>
</dbReference>
<dbReference type="SUPFAM" id="SSF47954">
    <property type="entry name" value="Cyclin-like"/>
    <property type="match status" value="2"/>
</dbReference>
<dbReference type="Gene3D" id="1.10.472.10">
    <property type="entry name" value="Cyclin-like"/>
    <property type="match status" value="2"/>
</dbReference>
<dbReference type="PANTHER" id="PTHR12604">
    <property type="entry name" value="KU AUTOANTIGEN DNA HELICASE"/>
    <property type="match status" value="1"/>
</dbReference>
<evidence type="ECO:0000256" key="4">
    <source>
        <dbReference type="ARBA" id="ARBA00023125"/>
    </source>
</evidence>
<dbReference type="InterPro" id="IPR027388">
    <property type="entry name" value="Ku70_bridge/pillars_dom_sf"/>
</dbReference>
<reference evidence="10" key="1">
    <citation type="submission" date="2020-08" db="EMBL/GenBank/DDBJ databases">
        <title>Spodoptera exigua strain:BAW_Kor-Di-RS1 Genome sequencing and assembly.</title>
        <authorList>
            <person name="Kim J."/>
            <person name="Nam H.Y."/>
            <person name="Kwon M."/>
            <person name="Choi J.H."/>
            <person name="Cho S.R."/>
            <person name="Kim G.-H."/>
        </authorList>
    </citation>
    <scope>NUCLEOTIDE SEQUENCE</scope>
    <source>
        <strain evidence="10">BAW_Kor-Di-RS1</strain>
        <tissue evidence="10">Whole-body</tissue>
    </source>
</reference>
<feature type="non-terminal residue" evidence="10">
    <location>
        <position position="698"/>
    </location>
</feature>
<dbReference type="CDD" id="cd20535">
    <property type="entry name" value="CYCLIN_CCNM_CCNQ_rpt2"/>
    <property type="match status" value="1"/>
</dbReference>
<dbReference type="GO" id="GO:0000723">
    <property type="term" value="P:telomere maintenance"/>
    <property type="evidence" value="ECO:0007669"/>
    <property type="project" value="TreeGrafter"/>
</dbReference>
<dbReference type="InterPro" id="IPR036915">
    <property type="entry name" value="Cyclin-like_sf"/>
</dbReference>
<dbReference type="EMBL" id="JACKWZ010000001">
    <property type="protein sequence ID" value="KAF9424914.1"/>
    <property type="molecule type" value="Genomic_DNA"/>
</dbReference>
<dbReference type="CDD" id="cd20534">
    <property type="entry name" value="CYCLIN_CCNM_CCNQ_rpt1"/>
    <property type="match status" value="1"/>
</dbReference>
<evidence type="ECO:0000259" key="8">
    <source>
        <dbReference type="SMART" id="SM00385"/>
    </source>
</evidence>
<dbReference type="GO" id="GO:0006303">
    <property type="term" value="P:double-strand break repair via nonhomologous end joining"/>
    <property type="evidence" value="ECO:0007669"/>
    <property type="project" value="InterPro"/>
</dbReference>
<evidence type="ECO:0000313" key="10">
    <source>
        <dbReference type="EMBL" id="KAF9424914.1"/>
    </source>
</evidence>
<dbReference type="SUPFAM" id="SSF100939">
    <property type="entry name" value="SPOC domain-like"/>
    <property type="match status" value="1"/>
</dbReference>
<evidence type="ECO:0000256" key="7">
    <source>
        <dbReference type="SAM" id="MobiDB-lite"/>
    </source>
</evidence>
<evidence type="ECO:0000256" key="1">
    <source>
        <dbReference type="ARBA" id="ARBA00005240"/>
    </source>
</evidence>
<dbReference type="SMART" id="SM00559">
    <property type="entry name" value="Ku78"/>
    <property type="match status" value="1"/>
</dbReference>
<evidence type="ECO:0000256" key="5">
    <source>
        <dbReference type="ARBA" id="ARBA00032419"/>
    </source>
</evidence>
<dbReference type="InterPro" id="IPR006164">
    <property type="entry name" value="DNA_bd_Ku70/Ku80"/>
</dbReference>
<comment type="caution">
    <text evidence="10">The sequence shown here is derived from an EMBL/GenBank/DDBJ whole genome shotgun (WGS) entry which is preliminary data.</text>
</comment>
<organism evidence="10 11">
    <name type="scientific">Spodoptera exigua</name>
    <name type="common">Beet armyworm</name>
    <name type="synonym">Noctua fulgens</name>
    <dbReference type="NCBI Taxonomy" id="7107"/>
    <lineage>
        <taxon>Eukaryota</taxon>
        <taxon>Metazoa</taxon>
        <taxon>Ecdysozoa</taxon>
        <taxon>Arthropoda</taxon>
        <taxon>Hexapoda</taxon>
        <taxon>Insecta</taxon>
        <taxon>Pterygota</taxon>
        <taxon>Neoptera</taxon>
        <taxon>Endopterygota</taxon>
        <taxon>Lepidoptera</taxon>
        <taxon>Glossata</taxon>
        <taxon>Ditrysia</taxon>
        <taxon>Noctuoidea</taxon>
        <taxon>Noctuidae</taxon>
        <taxon>Amphipyrinae</taxon>
        <taxon>Spodoptera</taxon>
    </lineage>
</organism>
<evidence type="ECO:0000313" key="11">
    <source>
        <dbReference type="Proteomes" id="UP000648187"/>
    </source>
</evidence>
<accession>A0A835LCG9</accession>
<sequence>ACEGSLGDSSARPRAQPGPATVPVRRRAIPIIEQTFKKTMKDVIDVMALQSSRRERRLPDYRSAPSHSLATNFIFECGIKLGLQPATVATAAIFYHKFFKEADKNDYDCYVICTACLCAAGKSRDEPVRLRDAVNVAHNSINRGAGPLELGDEYWSWRGAVAQAELLVLRLLGFNLDTPSPHRYLLHYLRTLQEWFPPSQWRSAPIARTAMAFLQDFHHSPSILDYRAPHVAVACLTLALHVLGVSVPLASTLDDDAAWYSVFTKDLQKEKNWEIMEKIMQVYNPCANNIIKMSSDDETEQVSSVKGIPATLICINIYGPCKEYSAQVAHTATCRLIRQYLRNARSQLVGVCVYGTLSTRNVIMLSRLDIPPVATDIKPSLKRVADLVDSNIQINLINISKSDYEADPYYTNFLKQATNEDEVDIPKPISNHSEVEQFMYLESHRNLAIARLSFEIGEDFAIGVGVYNLLKSYTQMKKSDLDSDTNAVLTSVNKTMKVKAANIDEDMDVDEQDRTESRPVPVLQSELLYSLRYGDENVEFTAEEKKMLGNPFGPPTLKLLGFKPASVMKKEKWYLKSSYFLFPSESIIEGSVVAFKALHQACMEMNTVAICVLCTRVNARPFIVALSPTSRPFGLNVDLGFDVICIPFMENERLENNAIENYTVAQLKEILRYKEIPHLPALTGLRKVELVDLVYKYC</sequence>